<name>A0A1L0BFQ9_9ASCO</name>
<reference evidence="2 3" key="1">
    <citation type="submission" date="2016-10" db="EMBL/GenBank/DDBJ databases">
        <authorList>
            <person name="de Groot N.N."/>
        </authorList>
    </citation>
    <scope>NUCLEOTIDE SEQUENCE [LARGE SCALE GENOMIC DNA]</scope>
    <source>
        <strain evidence="2 3">CBS 141442</strain>
    </source>
</reference>
<feature type="compositionally biased region" description="Basic and acidic residues" evidence="1">
    <location>
        <begin position="119"/>
        <end position="138"/>
    </location>
</feature>
<keyword evidence="3" id="KW-1185">Reference proteome</keyword>
<dbReference type="Proteomes" id="UP000182334">
    <property type="component" value="Chromosome II"/>
</dbReference>
<proteinExistence type="predicted"/>
<protein>
    <submittedName>
        <fullName evidence="2">CIC11C00000001141</fullName>
    </submittedName>
</protein>
<dbReference type="PANTHER" id="PTHR39398">
    <property type="entry name" value="YALI0F14311P"/>
    <property type="match status" value="1"/>
</dbReference>
<sequence length="350" mass="39907">MSKYVPPRSRKAQEVSTLEAEKRRQRQLRFSKENDKGDQNGKTQRKNSGGWGPGGRSAAPQYGFVSRGEDSRLQHSEEAQREYFEWILQTFEGDKRTVKDFKASGSIKGVQSGNQTSQKDQKKDNIVADGRSTSKQDKNMSASAENAKERATGCIDSTLAALRKLREAMLHQEPTEFSVKVHLFSVRVAAPVGHYQTYIPSINYLLSSGLLTSDEKNEIATLLVLHVSHHNHQDEKAFRIFQQYHMQEKSSHLYSVLVAWSTGDFYRWLAMFNGENDPCIYSIMAGGLSKMMGHMVLCMTQAYFTLLTREFEDKFLPRGMLVGEFLEKYAQKWKIEEGSVVIRDRRAGKR</sequence>
<accession>A0A1L0BFQ9</accession>
<dbReference type="EMBL" id="LT635757">
    <property type="protein sequence ID" value="SGZ50431.1"/>
    <property type="molecule type" value="Genomic_DNA"/>
</dbReference>
<feature type="region of interest" description="Disordered" evidence="1">
    <location>
        <begin position="1"/>
        <end position="76"/>
    </location>
</feature>
<dbReference type="STRING" id="45354.A0A1L0BFQ9"/>
<feature type="compositionally biased region" description="Basic and acidic residues" evidence="1">
    <location>
        <begin position="67"/>
        <end position="76"/>
    </location>
</feature>
<feature type="compositionally biased region" description="Polar residues" evidence="1">
    <location>
        <begin position="109"/>
        <end position="118"/>
    </location>
</feature>
<dbReference type="AlphaFoldDB" id="A0A1L0BFQ9"/>
<feature type="region of interest" description="Disordered" evidence="1">
    <location>
        <begin position="107"/>
        <end position="149"/>
    </location>
</feature>
<dbReference type="PANTHER" id="PTHR39398:SF1">
    <property type="entry name" value="CSN8_PSMD8_EIF3K DOMAIN-CONTAINING PROTEIN"/>
    <property type="match status" value="1"/>
</dbReference>
<evidence type="ECO:0000256" key="1">
    <source>
        <dbReference type="SAM" id="MobiDB-lite"/>
    </source>
</evidence>
<gene>
    <name evidence="2" type="ORF">SAMEA4029010_CIC11G00000001141</name>
</gene>
<evidence type="ECO:0000313" key="3">
    <source>
        <dbReference type="Proteomes" id="UP000182334"/>
    </source>
</evidence>
<evidence type="ECO:0000313" key="2">
    <source>
        <dbReference type="EMBL" id="SGZ50431.1"/>
    </source>
</evidence>
<feature type="compositionally biased region" description="Basic and acidic residues" evidence="1">
    <location>
        <begin position="30"/>
        <end position="39"/>
    </location>
</feature>
<organism evidence="2 3">
    <name type="scientific">Sungouiella intermedia</name>
    <dbReference type="NCBI Taxonomy" id="45354"/>
    <lineage>
        <taxon>Eukaryota</taxon>
        <taxon>Fungi</taxon>
        <taxon>Dikarya</taxon>
        <taxon>Ascomycota</taxon>
        <taxon>Saccharomycotina</taxon>
        <taxon>Pichiomycetes</taxon>
        <taxon>Metschnikowiaceae</taxon>
        <taxon>Sungouiella</taxon>
    </lineage>
</organism>
<dbReference type="OrthoDB" id="2100128at2759"/>